<reference evidence="4" key="1">
    <citation type="journal article" date="2011" name="Nat. Commun.">
        <title>Effector diversification within compartments of the Leptosphaeria maculans genome affected by Repeat-Induced Point mutations.</title>
        <authorList>
            <person name="Rouxel T."/>
            <person name="Grandaubert J."/>
            <person name="Hane J.K."/>
            <person name="Hoede C."/>
            <person name="van de Wouw A.P."/>
            <person name="Couloux A."/>
            <person name="Dominguez V."/>
            <person name="Anthouard V."/>
            <person name="Bally P."/>
            <person name="Bourras S."/>
            <person name="Cozijnsen A.J."/>
            <person name="Ciuffetti L.M."/>
            <person name="Degrave A."/>
            <person name="Dilmaghani A."/>
            <person name="Duret L."/>
            <person name="Fudal I."/>
            <person name="Goodwin S.B."/>
            <person name="Gout L."/>
            <person name="Glaser N."/>
            <person name="Linglin J."/>
            <person name="Kema G.H.J."/>
            <person name="Lapalu N."/>
            <person name="Lawrence C.B."/>
            <person name="May K."/>
            <person name="Meyer M."/>
            <person name="Ollivier B."/>
            <person name="Poulain J."/>
            <person name="Schoch C.L."/>
            <person name="Simon A."/>
            <person name="Spatafora J.W."/>
            <person name="Stachowiak A."/>
            <person name="Turgeon B.G."/>
            <person name="Tyler B.M."/>
            <person name="Vincent D."/>
            <person name="Weissenbach J."/>
            <person name="Amselem J."/>
            <person name="Quesneville H."/>
            <person name="Oliver R.P."/>
            <person name="Wincker P."/>
            <person name="Balesdent M.-H."/>
            <person name="Howlett B.J."/>
        </authorList>
    </citation>
    <scope>NUCLEOTIDE SEQUENCE [LARGE SCALE GENOMIC DNA]</scope>
    <source>
        <strain evidence="4">JN3 / isolate v23.1.3 / race Av1-4-5-6-7-8</strain>
    </source>
</reference>
<protein>
    <recommendedName>
        <fullName evidence="2">Amidohydrolase 3 domain-containing protein</fullName>
    </recommendedName>
</protein>
<dbReference type="VEuPathDB" id="FungiDB:LEMA_P069080.1"/>
<proteinExistence type="predicted"/>
<dbReference type="OrthoDB" id="3742905at2759"/>
<evidence type="ECO:0000256" key="1">
    <source>
        <dbReference type="SAM" id="SignalP"/>
    </source>
</evidence>
<dbReference type="Pfam" id="PF07969">
    <property type="entry name" value="Amidohydro_3"/>
    <property type="match status" value="1"/>
</dbReference>
<organism evidence="4">
    <name type="scientific">Leptosphaeria maculans (strain JN3 / isolate v23.1.3 / race Av1-4-5-6-7-8)</name>
    <name type="common">Blackleg fungus</name>
    <name type="synonym">Phoma lingam</name>
    <dbReference type="NCBI Taxonomy" id="985895"/>
    <lineage>
        <taxon>Eukaryota</taxon>
        <taxon>Fungi</taxon>
        <taxon>Dikarya</taxon>
        <taxon>Ascomycota</taxon>
        <taxon>Pezizomycotina</taxon>
        <taxon>Dothideomycetes</taxon>
        <taxon>Pleosporomycetidae</taxon>
        <taxon>Pleosporales</taxon>
        <taxon>Pleosporineae</taxon>
        <taxon>Leptosphaeriaceae</taxon>
        <taxon>Plenodomus</taxon>
        <taxon>Plenodomus lingam/Leptosphaeria maculans species complex</taxon>
    </lineage>
</organism>
<dbReference type="Gene3D" id="3.10.310.70">
    <property type="match status" value="1"/>
</dbReference>
<keyword evidence="4" id="KW-1185">Reference proteome</keyword>
<dbReference type="STRING" id="985895.E4ZJW5"/>
<dbReference type="GO" id="GO:0016810">
    <property type="term" value="F:hydrolase activity, acting on carbon-nitrogen (but not peptide) bonds"/>
    <property type="evidence" value="ECO:0007669"/>
    <property type="project" value="InterPro"/>
</dbReference>
<dbReference type="Gene3D" id="3.20.20.140">
    <property type="entry name" value="Metal-dependent hydrolases"/>
    <property type="match status" value="1"/>
</dbReference>
<dbReference type="Proteomes" id="UP000002668">
    <property type="component" value="Genome"/>
</dbReference>
<evidence type="ECO:0000259" key="2">
    <source>
        <dbReference type="Pfam" id="PF07969"/>
    </source>
</evidence>
<feature type="chain" id="PRO_5003194257" description="Amidohydrolase 3 domain-containing protein" evidence="1">
    <location>
        <begin position="30"/>
        <end position="207"/>
    </location>
</feature>
<dbReference type="InParanoid" id="E4ZJW5"/>
<dbReference type="Gene3D" id="2.30.40.10">
    <property type="entry name" value="Urease, subunit C, domain 1"/>
    <property type="match status" value="1"/>
</dbReference>
<evidence type="ECO:0000313" key="4">
    <source>
        <dbReference type="Proteomes" id="UP000002668"/>
    </source>
</evidence>
<dbReference type="InterPro" id="IPR011059">
    <property type="entry name" value="Metal-dep_hydrolase_composite"/>
</dbReference>
<accession>E4ZJW5</accession>
<gene>
    <name evidence="3" type="ORF">LEMA_P069080.1</name>
</gene>
<dbReference type="PANTHER" id="PTHR22642">
    <property type="entry name" value="IMIDAZOLONEPROPIONASE"/>
    <property type="match status" value="1"/>
</dbReference>
<dbReference type="eggNOG" id="ENOG502QSHE">
    <property type="taxonomic scope" value="Eukaryota"/>
</dbReference>
<dbReference type="HOGENOM" id="CLU_1326586_0_0_1"/>
<feature type="domain" description="Amidohydrolase 3" evidence="2">
    <location>
        <begin position="90"/>
        <end position="161"/>
    </location>
</feature>
<feature type="signal peptide" evidence="1">
    <location>
        <begin position="1"/>
        <end position="29"/>
    </location>
</feature>
<dbReference type="EMBL" id="FP929072">
    <property type="protein sequence ID" value="CBX91400.1"/>
    <property type="molecule type" value="Genomic_DNA"/>
</dbReference>
<dbReference type="AlphaFoldDB" id="E4ZJW5"/>
<name>E4ZJW5_LEPMJ</name>
<sequence length="207" mass="22844">MPSLSNLFLVSIPLVLLALFFQTGAPAFALHIVAEHVAFKVVRNLLATTYCYASVKTLSEVGSDAKCFSVFNGKFTKVVPEGSWTVLQRLDARDGHVIPGLWDGHGHLLQFGESLDSVNVFGAGSMQEVQRRLQEYKAARPETGSKKEWMRGVGWDQANFGGKWPTSVCSSSTAQSIPSRDINFADLKSPIWRSMIGLRTYTSCWIV</sequence>
<keyword evidence="1" id="KW-0732">Signal</keyword>
<dbReference type="PANTHER" id="PTHR22642:SF2">
    <property type="entry name" value="PROTEIN LONG AFTER FAR-RED 3"/>
    <property type="match status" value="1"/>
</dbReference>
<evidence type="ECO:0000313" key="3">
    <source>
        <dbReference type="EMBL" id="CBX91400.1"/>
    </source>
</evidence>
<dbReference type="InterPro" id="IPR013108">
    <property type="entry name" value="Amidohydro_3"/>
</dbReference>